<dbReference type="SUPFAM" id="SSF56436">
    <property type="entry name" value="C-type lectin-like"/>
    <property type="match status" value="1"/>
</dbReference>
<dbReference type="OrthoDB" id="9768004at2"/>
<feature type="chain" id="PRO_5016996586" description="Sulfatase-modifying factor enzyme-like domain-containing protein" evidence="1">
    <location>
        <begin position="27"/>
        <end position="236"/>
    </location>
</feature>
<accession>A0A344TF89</accession>
<keyword evidence="1" id="KW-0732">Signal</keyword>
<dbReference type="InterPro" id="IPR051043">
    <property type="entry name" value="Sulfatase_Mod_Factor_Kinase"/>
</dbReference>
<evidence type="ECO:0000256" key="1">
    <source>
        <dbReference type="SAM" id="SignalP"/>
    </source>
</evidence>
<dbReference type="Pfam" id="PF03781">
    <property type="entry name" value="FGE-sulfatase"/>
    <property type="match status" value="1"/>
</dbReference>
<dbReference type="PANTHER" id="PTHR23150:SF19">
    <property type="entry name" value="FORMYLGLYCINE-GENERATING ENZYME"/>
    <property type="match status" value="1"/>
</dbReference>
<reference evidence="3 4" key="1">
    <citation type="submission" date="2018-07" db="EMBL/GenBank/DDBJ databases">
        <title>Genome sequencing of Runella.</title>
        <authorList>
            <person name="Baek M.-G."/>
            <person name="Yi H."/>
        </authorList>
    </citation>
    <scope>NUCLEOTIDE SEQUENCE [LARGE SCALE GENOMIC DNA]</scope>
    <source>
        <strain evidence="3 4">HYN0085</strain>
    </source>
</reference>
<protein>
    <recommendedName>
        <fullName evidence="2">Sulfatase-modifying factor enzyme-like domain-containing protein</fullName>
    </recommendedName>
</protein>
<proteinExistence type="predicted"/>
<dbReference type="InterPro" id="IPR005532">
    <property type="entry name" value="SUMF_dom"/>
</dbReference>
<dbReference type="Proteomes" id="UP000251993">
    <property type="component" value="Chromosome"/>
</dbReference>
<dbReference type="AlphaFoldDB" id="A0A344TF89"/>
<dbReference type="Gene3D" id="3.90.1580.10">
    <property type="entry name" value="paralog of FGE (formylglycine-generating enzyme)"/>
    <property type="match status" value="1"/>
</dbReference>
<evidence type="ECO:0000313" key="3">
    <source>
        <dbReference type="EMBL" id="AXE17310.1"/>
    </source>
</evidence>
<keyword evidence="4" id="KW-1185">Reference proteome</keyword>
<dbReference type="InterPro" id="IPR016187">
    <property type="entry name" value="CTDL_fold"/>
</dbReference>
<dbReference type="EMBL" id="CP030850">
    <property type="protein sequence ID" value="AXE17310.1"/>
    <property type="molecule type" value="Genomic_DNA"/>
</dbReference>
<dbReference type="GO" id="GO:0120147">
    <property type="term" value="F:formylglycine-generating oxidase activity"/>
    <property type="evidence" value="ECO:0007669"/>
    <property type="project" value="TreeGrafter"/>
</dbReference>
<evidence type="ECO:0000313" key="4">
    <source>
        <dbReference type="Proteomes" id="UP000251993"/>
    </source>
</evidence>
<gene>
    <name evidence="3" type="ORF">DR864_05975</name>
</gene>
<feature type="domain" description="Sulfatase-modifying factor enzyme-like" evidence="2">
    <location>
        <begin position="32"/>
        <end position="233"/>
    </location>
</feature>
<dbReference type="InterPro" id="IPR042095">
    <property type="entry name" value="SUMF_sf"/>
</dbReference>
<dbReference type="PANTHER" id="PTHR23150">
    <property type="entry name" value="SULFATASE MODIFYING FACTOR 1, 2"/>
    <property type="match status" value="1"/>
</dbReference>
<feature type="signal peptide" evidence="1">
    <location>
        <begin position="1"/>
        <end position="26"/>
    </location>
</feature>
<dbReference type="KEGG" id="run:DR864_05975"/>
<name>A0A344TF89_9BACT</name>
<organism evidence="3 4">
    <name type="scientific">Runella rosea</name>
    <dbReference type="NCBI Taxonomy" id="2259595"/>
    <lineage>
        <taxon>Bacteria</taxon>
        <taxon>Pseudomonadati</taxon>
        <taxon>Bacteroidota</taxon>
        <taxon>Cytophagia</taxon>
        <taxon>Cytophagales</taxon>
        <taxon>Spirosomataceae</taxon>
        <taxon>Runella</taxon>
    </lineage>
</organism>
<evidence type="ECO:0000259" key="2">
    <source>
        <dbReference type="Pfam" id="PF03781"/>
    </source>
</evidence>
<sequence length="236" mass="27038">MVKKSKMKHYLYALYISLAVGQSTLAQPTPPKGMVYVPAGPFIMGSHYGDPDERPQQMAMTNAFFIDKYEVSNAEFAQFDPEFKFPAGKENNAVIVTWHQAAAYAKWAKKRLPTEKEWEKAARGTDGRVFPWGNVYDESFVVWDQKTSRGGSIAKPESPYGCFDMAGSVWEWTADWYKPYPGNDAPMEQYGETYKVMRGGSNFNDQALTRTTHRYYLHPEKISRYNVGFRCVRDVE</sequence>